<keyword evidence="3" id="KW-0472">Membrane</keyword>
<comment type="caution">
    <text evidence="8">The sequence shown here is derived from an EMBL/GenBank/DDBJ whole genome shotgun (WGS) entry which is preliminary data.</text>
</comment>
<dbReference type="EMBL" id="BOVJ01000073">
    <property type="protein sequence ID" value="GIQ63843.1"/>
    <property type="molecule type" value="Genomic_DNA"/>
</dbReference>
<evidence type="ECO:0000256" key="4">
    <source>
        <dbReference type="ARBA" id="ARBA00023139"/>
    </source>
</evidence>
<dbReference type="PANTHER" id="PTHR43649">
    <property type="entry name" value="ARABINOSE-BINDING PROTEIN-RELATED"/>
    <property type="match status" value="1"/>
</dbReference>
<gene>
    <name evidence="8" type="ORF">PACILC2_24110</name>
</gene>
<evidence type="ECO:0000256" key="2">
    <source>
        <dbReference type="ARBA" id="ARBA00022729"/>
    </source>
</evidence>
<dbReference type="SUPFAM" id="SSF53850">
    <property type="entry name" value="Periplasmic binding protein-like II"/>
    <property type="match status" value="1"/>
</dbReference>
<dbReference type="PROSITE" id="PS51257">
    <property type="entry name" value="PROKAR_LIPOPROTEIN"/>
    <property type="match status" value="1"/>
</dbReference>
<evidence type="ECO:0000313" key="9">
    <source>
        <dbReference type="Proteomes" id="UP000680304"/>
    </source>
</evidence>
<name>A0ABQ4N7D1_9BACL</name>
<evidence type="ECO:0000256" key="1">
    <source>
        <dbReference type="ARBA" id="ARBA00022475"/>
    </source>
</evidence>
<keyword evidence="5" id="KW-0449">Lipoprotein</keyword>
<evidence type="ECO:0000256" key="3">
    <source>
        <dbReference type="ARBA" id="ARBA00023136"/>
    </source>
</evidence>
<evidence type="ECO:0000313" key="8">
    <source>
        <dbReference type="EMBL" id="GIQ63843.1"/>
    </source>
</evidence>
<dbReference type="PANTHER" id="PTHR43649:SF33">
    <property type="entry name" value="POLYGALACTURONAN_RHAMNOGALACTURONAN-BINDING PROTEIN YTCQ"/>
    <property type="match status" value="1"/>
</dbReference>
<evidence type="ECO:0000256" key="5">
    <source>
        <dbReference type="ARBA" id="ARBA00023288"/>
    </source>
</evidence>
<feature type="signal peptide" evidence="7">
    <location>
        <begin position="1"/>
        <end position="26"/>
    </location>
</feature>
<keyword evidence="4" id="KW-0564">Palmitate</keyword>
<evidence type="ECO:0000256" key="6">
    <source>
        <dbReference type="SAM" id="MobiDB-lite"/>
    </source>
</evidence>
<evidence type="ECO:0008006" key="10">
    <source>
        <dbReference type="Google" id="ProtNLM"/>
    </source>
</evidence>
<dbReference type="RefSeq" id="WP_213528856.1">
    <property type="nucleotide sequence ID" value="NZ_BOVJ01000073.1"/>
</dbReference>
<evidence type="ECO:0000256" key="7">
    <source>
        <dbReference type="SAM" id="SignalP"/>
    </source>
</evidence>
<keyword evidence="1" id="KW-1003">Cell membrane</keyword>
<dbReference type="Pfam" id="PF01547">
    <property type="entry name" value="SBP_bac_1"/>
    <property type="match status" value="1"/>
</dbReference>
<dbReference type="InterPro" id="IPR050490">
    <property type="entry name" value="Bact_solute-bd_prot1"/>
</dbReference>
<feature type="region of interest" description="Disordered" evidence="6">
    <location>
        <begin position="26"/>
        <end position="63"/>
    </location>
</feature>
<sequence length="398" mass="44487">MYQGRKWIVVLTACLLVFMSACSGGADNNNSNNNNNSTADPTTNPAESSAPPTEPETFDPFGKYPETVEFTTVKATVNNPQFPEGQSYEDNDFNRFMQEQLNVKPVFQWTQPQDGFAYKQKLDLAIAGNDIPDVFQIMGSSVQDVQATLKRLVDADMVEDLTTVFEQYASPAMKENYASENNRTLDLFKIDGKIYGIPDQQGLENFNFVWIREDWRKQLGLPEPKTMDDVIAIAKAFKEKDPYGGGKTVPIAMQMESETNGLFGPGFVFDQYEAFPRMFYKDASGELKYGGIEPQTKEALKVLSQLYKDGLLERDFAMKDTGQLQEVLASGRAGIVGQAWWAVWYPLFMTLQNVPDADWKPYVITGENGKINFGATAPTRSMVVVKKGSNIPSFRSNG</sequence>
<keyword evidence="2 7" id="KW-0732">Signal</keyword>
<dbReference type="InterPro" id="IPR006059">
    <property type="entry name" value="SBP"/>
</dbReference>
<reference evidence="8 9" key="1">
    <citation type="submission" date="2021-04" db="EMBL/GenBank/DDBJ databases">
        <title>Draft genome sequence of Paenibacillus cisolokensis, LC2-13A.</title>
        <authorList>
            <person name="Uke A."/>
            <person name="Chhe C."/>
            <person name="Baramee S."/>
            <person name="Kosugi A."/>
        </authorList>
    </citation>
    <scope>NUCLEOTIDE SEQUENCE [LARGE SCALE GENOMIC DNA]</scope>
    <source>
        <strain evidence="8 9">LC2-13A</strain>
    </source>
</reference>
<feature type="compositionally biased region" description="Low complexity" evidence="6">
    <location>
        <begin position="26"/>
        <end position="51"/>
    </location>
</feature>
<keyword evidence="9" id="KW-1185">Reference proteome</keyword>
<accession>A0ABQ4N7D1</accession>
<dbReference type="Gene3D" id="3.40.190.10">
    <property type="entry name" value="Periplasmic binding protein-like II"/>
    <property type="match status" value="2"/>
</dbReference>
<dbReference type="Proteomes" id="UP000680304">
    <property type="component" value="Unassembled WGS sequence"/>
</dbReference>
<organism evidence="8 9">
    <name type="scientific">Paenibacillus cisolokensis</name>
    <dbReference type="NCBI Taxonomy" id="1658519"/>
    <lineage>
        <taxon>Bacteria</taxon>
        <taxon>Bacillati</taxon>
        <taxon>Bacillota</taxon>
        <taxon>Bacilli</taxon>
        <taxon>Bacillales</taxon>
        <taxon>Paenibacillaceae</taxon>
        <taxon>Paenibacillus</taxon>
    </lineage>
</organism>
<feature type="chain" id="PRO_5046141491" description="ABC transporter substrate-binding protein" evidence="7">
    <location>
        <begin position="27"/>
        <end position="398"/>
    </location>
</feature>
<protein>
    <recommendedName>
        <fullName evidence="10">ABC transporter substrate-binding protein</fullName>
    </recommendedName>
</protein>
<proteinExistence type="predicted"/>